<dbReference type="EMBL" id="AUZZ01002870">
    <property type="protein sequence ID" value="EQD58632.1"/>
    <property type="molecule type" value="Genomic_DNA"/>
</dbReference>
<proteinExistence type="predicted"/>
<dbReference type="SUPFAM" id="SSF52540">
    <property type="entry name" value="P-loop containing nucleoside triphosphate hydrolases"/>
    <property type="match status" value="1"/>
</dbReference>
<evidence type="ECO:0000256" key="1">
    <source>
        <dbReference type="ARBA" id="ARBA00022741"/>
    </source>
</evidence>
<dbReference type="GO" id="GO:0016887">
    <property type="term" value="F:ATP hydrolysis activity"/>
    <property type="evidence" value="ECO:0007669"/>
    <property type="project" value="InterPro"/>
</dbReference>
<dbReference type="InterPro" id="IPR050130">
    <property type="entry name" value="ClpA_ClpB"/>
</dbReference>
<dbReference type="GO" id="GO:0005737">
    <property type="term" value="C:cytoplasm"/>
    <property type="evidence" value="ECO:0007669"/>
    <property type="project" value="TreeGrafter"/>
</dbReference>
<dbReference type="GO" id="GO:0005524">
    <property type="term" value="F:ATP binding"/>
    <property type="evidence" value="ECO:0007669"/>
    <property type="project" value="UniProtKB-KW"/>
</dbReference>
<feature type="non-terminal residue" evidence="4">
    <location>
        <position position="149"/>
    </location>
</feature>
<sequence>SHSTQRLIGAPPGYIGSAECGWLCREIGKIRTGVLLFDEIEKAHPDVMTTIMSLLDEARITEQSTGTTYSATGFVIVLTSNAAAQQIAQIVAATADGPERAGRVKDELRGAGFKAEVLARVDTVLPFGELSRAAVAEIVGLFLHKFAQD</sequence>
<dbReference type="Gene3D" id="3.40.50.300">
    <property type="entry name" value="P-loop containing nucleotide triphosphate hydrolases"/>
    <property type="match status" value="1"/>
</dbReference>
<dbReference type="GO" id="GO:0034605">
    <property type="term" value="P:cellular response to heat"/>
    <property type="evidence" value="ECO:0007669"/>
    <property type="project" value="TreeGrafter"/>
</dbReference>
<gene>
    <name evidence="4" type="ORF">B2A_04283</name>
</gene>
<dbReference type="PANTHER" id="PTHR11638:SF18">
    <property type="entry name" value="HEAT SHOCK PROTEIN 104"/>
    <property type="match status" value="1"/>
</dbReference>
<reference evidence="4" key="1">
    <citation type="submission" date="2013-08" db="EMBL/GenBank/DDBJ databases">
        <authorList>
            <person name="Mendez C."/>
            <person name="Richter M."/>
            <person name="Ferrer M."/>
            <person name="Sanchez J."/>
        </authorList>
    </citation>
    <scope>NUCLEOTIDE SEQUENCE</scope>
</reference>
<name>T1AMP8_9ZZZZ</name>
<organism evidence="4">
    <name type="scientific">mine drainage metagenome</name>
    <dbReference type="NCBI Taxonomy" id="410659"/>
    <lineage>
        <taxon>unclassified sequences</taxon>
        <taxon>metagenomes</taxon>
        <taxon>ecological metagenomes</taxon>
    </lineage>
</organism>
<evidence type="ECO:0000313" key="4">
    <source>
        <dbReference type="EMBL" id="EQD58632.1"/>
    </source>
</evidence>
<reference evidence="4" key="2">
    <citation type="journal article" date="2014" name="ISME J.">
        <title>Microbial stratification in low pH oxic and suboxic macroscopic growths along an acid mine drainage.</title>
        <authorList>
            <person name="Mendez-Garcia C."/>
            <person name="Mesa V."/>
            <person name="Sprenger R.R."/>
            <person name="Richter M."/>
            <person name="Diez M.S."/>
            <person name="Solano J."/>
            <person name="Bargiela R."/>
            <person name="Golyshina O.V."/>
            <person name="Manteca A."/>
            <person name="Ramos J.L."/>
            <person name="Gallego J.R."/>
            <person name="Llorente I."/>
            <person name="Martins Dos Santos V.A."/>
            <person name="Jensen O.N."/>
            <person name="Pelaez A.I."/>
            <person name="Sanchez J."/>
            <person name="Ferrer M."/>
        </authorList>
    </citation>
    <scope>NUCLEOTIDE SEQUENCE</scope>
</reference>
<accession>T1AMP8</accession>
<evidence type="ECO:0000256" key="2">
    <source>
        <dbReference type="ARBA" id="ARBA00022840"/>
    </source>
</evidence>
<keyword evidence="2" id="KW-0067">ATP-binding</keyword>
<dbReference type="AlphaFoldDB" id="T1AMP8"/>
<protein>
    <submittedName>
        <fullName evidence="4">ATP-dependent chaperone ClpB</fullName>
    </submittedName>
</protein>
<feature type="domain" description="ATPase AAA-type core" evidence="3">
    <location>
        <begin position="2"/>
        <end position="123"/>
    </location>
</feature>
<evidence type="ECO:0000259" key="3">
    <source>
        <dbReference type="Pfam" id="PF07724"/>
    </source>
</evidence>
<dbReference type="Pfam" id="PF07724">
    <property type="entry name" value="AAA_2"/>
    <property type="match status" value="1"/>
</dbReference>
<dbReference type="InterPro" id="IPR001270">
    <property type="entry name" value="ClpA/B"/>
</dbReference>
<dbReference type="InterPro" id="IPR027417">
    <property type="entry name" value="P-loop_NTPase"/>
</dbReference>
<dbReference type="PRINTS" id="PR00300">
    <property type="entry name" value="CLPPROTEASEA"/>
</dbReference>
<dbReference type="PANTHER" id="PTHR11638">
    <property type="entry name" value="ATP-DEPENDENT CLP PROTEASE"/>
    <property type="match status" value="1"/>
</dbReference>
<keyword evidence="1" id="KW-0547">Nucleotide-binding</keyword>
<dbReference type="InterPro" id="IPR003959">
    <property type="entry name" value="ATPase_AAA_core"/>
</dbReference>
<feature type="non-terminal residue" evidence="4">
    <location>
        <position position="1"/>
    </location>
</feature>
<comment type="caution">
    <text evidence="4">The sequence shown here is derived from an EMBL/GenBank/DDBJ whole genome shotgun (WGS) entry which is preliminary data.</text>
</comment>